<gene>
    <name evidence="1" type="ORF">WDS16_03575</name>
</gene>
<keyword evidence="2" id="KW-1185">Reference proteome</keyword>
<protein>
    <submittedName>
        <fullName evidence="1">Uncharacterized protein</fullName>
    </submittedName>
</protein>
<evidence type="ECO:0000313" key="1">
    <source>
        <dbReference type="EMBL" id="WXG69648.1"/>
    </source>
</evidence>
<dbReference type="RefSeq" id="WP_338890551.1">
    <property type="nucleotide sequence ID" value="NZ_CP147846.1"/>
</dbReference>
<organism evidence="1 2">
    <name type="scientific">Rhodococcus sovatensis</name>
    <dbReference type="NCBI Taxonomy" id="1805840"/>
    <lineage>
        <taxon>Bacteria</taxon>
        <taxon>Bacillati</taxon>
        <taxon>Actinomycetota</taxon>
        <taxon>Actinomycetes</taxon>
        <taxon>Mycobacteriales</taxon>
        <taxon>Nocardiaceae</taxon>
        <taxon>Rhodococcus</taxon>
    </lineage>
</organism>
<name>A0ABZ2PKC9_9NOCA</name>
<proteinExistence type="predicted"/>
<sequence length="303" mass="33821">MDEDEALYAFLALLSPALGRAADRSQRGRAMEKWGVTPHRPDAGTPMALDDADGYYEKIPEGVFGTVLFPIMNATDALASTNVLLLAAANKKPFNHHTASLLSMCRTAIESSAQAIWVMSPKDRTTRRARAAGLAKVGIEHAREFHVETIKAHENGLQLLTDKELAQSRHRLKFHEGELKELETLTQENARKYSELVRKAANWLADNPPAHTDETSKVHYQTISKLEYRVCSSFTHGHGWPTDLVEGPTGMFAKMADSLNLALLNTECAVALFEAQTTDPKTGRVNYYPERLQVTIDEWRSQY</sequence>
<accession>A0ABZ2PKC9</accession>
<reference evidence="1 2" key="1">
    <citation type="submission" date="2024-03" db="EMBL/GenBank/DDBJ databases">
        <title>Natural products discovery in diverse microorganisms through a two-stage MS feature dereplication strategy.</title>
        <authorList>
            <person name="Zhang R."/>
        </authorList>
    </citation>
    <scope>NUCLEOTIDE SEQUENCE [LARGE SCALE GENOMIC DNA]</scope>
    <source>
        <strain evidence="1 2">18930</strain>
    </source>
</reference>
<evidence type="ECO:0000313" key="2">
    <source>
        <dbReference type="Proteomes" id="UP001432000"/>
    </source>
</evidence>
<dbReference type="EMBL" id="CP147846">
    <property type="protein sequence ID" value="WXG69648.1"/>
    <property type="molecule type" value="Genomic_DNA"/>
</dbReference>
<dbReference type="Proteomes" id="UP001432000">
    <property type="component" value="Chromosome"/>
</dbReference>